<evidence type="ECO:0000259" key="7">
    <source>
        <dbReference type="SMART" id="SM01074"/>
    </source>
</evidence>
<dbReference type="InterPro" id="IPR036388">
    <property type="entry name" value="WH-like_DNA-bd_sf"/>
</dbReference>
<evidence type="ECO:0000256" key="5">
    <source>
        <dbReference type="HAMAP-Rule" id="MF_01407"/>
    </source>
</evidence>
<dbReference type="Proteomes" id="UP000186547">
    <property type="component" value="Plasmid pHLAJ5I"/>
</dbReference>
<dbReference type="GO" id="GO:0006260">
    <property type="term" value="P:DNA replication"/>
    <property type="evidence" value="ECO:0007669"/>
    <property type="project" value="UniProtKB-UniRule"/>
</dbReference>
<dbReference type="InterPro" id="IPR014277">
    <property type="entry name" value="Orc1/Cdc6_arc"/>
</dbReference>
<gene>
    <name evidence="8" type="ORF">CHINAEXTREME_20385</name>
</gene>
<dbReference type="GO" id="GO:0005524">
    <property type="term" value="F:ATP binding"/>
    <property type="evidence" value="ECO:0007669"/>
    <property type="project" value="UniProtKB-UniRule"/>
</dbReference>
<dbReference type="SMART" id="SM00382">
    <property type="entry name" value="AAA"/>
    <property type="match status" value="1"/>
</dbReference>
<dbReference type="PANTHER" id="PTHR10763:SF22">
    <property type="entry name" value="ORC1-TYPE DNA REPLICATION PROTEIN"/>
    <property type="match status" value="1"/>
</dbReference>
<keyword evidence="8" id="KW-0132">Cell division</keyword>
<keyword evidence="3 5" id="KW-0547">Nucleotide-binding</keyword>
<evidence type="ECO:0000256" key="3">
    <source>
        <dbReference type="ARBA" id="ARBA00022741"/>
    </source>
</evidence>
<dbReference type="GO" id="GO:0016887">
    <property type="term" value="F:ATP hydrolysis activity"/>
    <property type="evidence" value="ECO:0007669"/>
    <property type="project" value="InterPro"/>
</dbReference>
<geneLocation type="plasmid" evidence="9">
    <name>phlaj5i</name>
</geneLocation>
<protein>
    <recommendedName>
        <fullName evidence="5">ORC1-type DNA replication protein</fullName>
    </recommendedName>
</protein>
<evidence type="ECO:0000259" key="6">
    <source>
        <dbReference type="SMART" id="SM00382"/>
    </source>
</evidence>
<dbReference type="InterPro" id="IPR015163">
    <property type="entry name" value="Cdc6_C"/>
</dbReference>
<evidence type="ECO:0000256" key="2">
    <source>
        <dbReference type="ARBA" id="ARBA00022705"/>
    </source>
</evidence>
<dbReference type="SUPFAM" id="SSF46785">
    <property type="entry name" value="Winged helix' DNA-binding domain"/>
    <property type="match status" value="1"/>
</dbReference>
<dbReference type="InterPro" id="IPR055237">
    <property type="entry name" value="Cdc6_lid"/>
</dbReference>
<dbReference type="Gene3D" id="1.10.8.60">
    <property type="match status" value="1"/>
</dbReference>
<feature type="domain" description="AAA+ ATPase" evidence="6">
    <location>
        <begin position="51"/>
        <end position="210"/>
    </location>
</feature>
<dbReference type="Gene3D" id="1.10.10.10">
    <property type="entry name" value="Winged helix-like DNA-binding domain superfamily/Winged helix DNA-binding domain"/>
    <property type="match status" value="1"/>
</dbReference>
<dbReference type="CDD" id="cd00009">
    <property type="entry name" value="AAA"/>
    <property type="match status" value="1"/>
</dbReference>
<name>A0A1P8LWJ4_NATLA</name>
<evidence type="ECO:0000256" key="4">
    <source>
        <dbReference type="ARBA" id="ARBA00022840"/>
    </source>
</evidence>
<dbReference type="GO" id="GO:0051301">
    <property type="term" value="P:cell division"/>
    <property type="evidence" value="ECO:0007669"/>
    <property type="project" value="UniProtKB-KW"/>
</dbReference>
<dbReference type="RefSeq" id="WP_010546873.1">
    <property type="nucleotide sequence ID" value="NZ_CP019286.1"/>
</dbReference>
<feature type="binding site" evidence="5">
    <location>
        <position position="221"/>
    </location>
    <ligand>
        <name>ATP</name>
        <dbReference type="ChEBI" id="CHEBI:30616"/>
    </ligand>
</feature>
<evidence type="ECO:0000256" key="1">
    <source>
        <dbReference type="ARBA" id="ARBA00006184"/>
    </source>
</evidence>
<dbReference type="Pfam" id="PF22703">
    <property type="entry name" value="Cdc6_lid"/>
    <property type="match status" value="1"/>
</dbReference>
<dbReference type="KEGG" id="hlc:CHINAEXTREME20385"/>
<evidence type="ECO:0000313" key="8">
    <source>
        <dbReference type="EMBL" id="APX00176.1"/>
    </source>
</evidence>
<dbReference type="Pfam" id="PF13401">
    <property type="entry name" value="AAA_22"/>
    <property type="match status" value="1"/>
</dbReference>
<dbReference type="PANTHER" id="PTHR10763">
    <property type="entry name" value="CELL DIVISION CONTROL PROTEIN 6-RELATED"/>
    <property type="match status" value="1"/>
</dbReference>
<feature type="binding site" evidence="5">
    <location>
        <position position="209"/>
    </location>
    <ligand>
        <name>ATP</name>
        <dbReference type="ChEBI" id="CHEBI:30616"/>
    </ligand>
</feature>
<dbReference type="InterPro" id="IPR050311">
    <property type="entry name" value="ORC1/CDC6"/>
</dbReference>
<keyword evidence="4 5" id="KW-0067">ATP-binding</keyword>
<keyword evidence="8" id="KW-0131">Cell cycle</keyword>
<keyword evidence="2 5" id="KW-0235">DNA replication</keyword>
<comment type="similarity">
    <text evidence="1 5">Belongs to the CDC6/cdc18 family.</text>
</comment>
<dbReference type="SMART" id="SM01074">
    <property type="entry name" value="Cdc6_C"/>
    <property type="match status" value="1"/>
</dbReference>
<accession>A0A1P8LWJ4</accession>
<dbReference type="InterPro" id="IPR027417">
    <property type="entry name" value="P-loop_NTPase"/>
</dbReference>
<comment type="function">
    <text evidence="5">Involved in regulation of DNA replication.</text>
</comment>
<organism evidence="8 9">
    <name type="scientific">Natronobacterium lacisalsi AJ5</name>
    <dbReference type="NCBI Taxonomy" id="358396"/>
    <lineage>
        <taxon>Archaea</taxon>
        <taxon>Methanobacteriati</taxon>
        <taxon>Methanobacteriota</taxon>
        <taxon>Stenosarchaea group</taxon>
        <taxon>Halobacteria</taxon>
        <taxon>Halobacteriales</taxon>
        <taxon>Natrialbaceae</taxon>
        <taxon>Natronobacterium</taxon>
    </lineage>
</organism>
<dbReference type="InterPro" id="IPR003593">
    <property type="entry name" value="AAA+_ATPase"/>
</dbReference>
<keyword evidence="8" id="KW-0614">Plasmid</keyword>
<feature type="domain" description="Cdc6 C-terminal" evidence="7">
    <location>
        <begin position="325"/>
        <end position="408"/>
    </location>
</feature>
<sequence>MGIFDNTDPLVQDFDVLNPSIEEYTPEDLPERREQLSEIESLYQPVVTGGAPFNCFVYGPTGQGKTVAVRLKTSEVARDAREEGIDFHYVHVGCKGCDKSYHVLVQLVRELKIILEGPGVDKPKGYNQKDLFDMAMEKIEEIGGYVIIVLDEIDAIGDDQYVLYELAEATPSNAKLGLICITNDTQFRQNLDADVRSRIGSRKIQFAPYNAHHLINILSRRAVMALRDTEFVGLDERSENESLRHYFESDVLTEEVIPRVAAIAANETGDARHAIEIFQRTCELAMREQAEVITEEHVELAKQKIEQDAIRNSIESESQQRKLALLSVIKAELKDETPAETRELHSIYRTLTTQGDFNQLVQPVFREKLNDLYHSNILAKDKYGRGRGDGYTNSYELVVDLDLALETLAADETQIAEFAKMLDDYR</sequence>
<dbReference type="Pfam" id="PF09079">
    <property type="entry name" value="WHD_Cdc6"/>
    <property type="match status" value="1"/>
</dbReference>
<comment type="caution">
    <text evidence="5">Lacks conserved residue(s) required for the propagation of feature annotation.</text>
</comment>
<proteinExistence type="inferred from homology"/>
<dbReference type="GeneID" id="30923535"/>
<dbReference type="SUPFAM" id="SSF52540">
    <property type="entry name" value="P-loop containing nucleoside triphosphate hydrolases"/>
    <property type="match status" value="1"/>
</dbReference>
<evidence type="ECO:0000313" key="9">
    <source>
        <dbReference type="Proteomes" id="UP000186547"/>
    </source>
</evidence>
<dbReference type="InterPro" id="IPR049945">
    <property type="entry name" value="AAA_22"/>
</dbReference>
<dbReference type="HAMAP" id="MF_01407">
    <property type="entry name" value="ORC1_type_DNA_replic_protein"/>
    <property type="match status" value="1"/>
</dbReference>
<dbReference type="InterPro" id="IPR036390">
    <property type="entry name" value="WH_DNA-bd_sf"/>
</dbReference>
<dbReference type="EMBL" id="CP019286">
    <property type="protein sequence ID" value="APX00176.1"/>
    <property type="molecule type" value="Genomic_DNA"/>
</dbReference>
<reference evidence="8 9" key="1">
    <citation type="journal article" date="2011" name="J. Bacteriol.">
        <title>Genome sequence of Halobiforma lacisalsi AJ5, an extremely halophilic archaeon which harbors a bop gene.</title>
        <authorList>
            <person name="Jiang X."/>
            <person name="Wang S."/>
            <person name="Cheng H."/>
            <person name="Huo Y."/>
            <person name="Zhang X."/>
            <person name="Zhu X."/>
            <person name="Han X."/>
            <person name="Ni P."/>
            <person name="Wu M."/>
        </authorList>
    </citation>
    <scope>NUCLEOTIDE SEQUENCE [LARGE SCALE GENOMIC DNA]</scope>
    <source>
        <strain evidence="8 9">AJ5</strain>
        <plasmid evidence="9">phlaj5i</plasmid>
    </source>
</reference>
<dbReference type="AlphaFoldDB" id="A0A1P8LWJ4"/>
<dbReference type="Gene3D" id="3.40.50.300">
    <property type="entry name" value="P-loop containing nucleotide triphosphate hydrolases"/>
    <property type="match status" value="1"/>
</dbReference>